<feature type="compositionally biased region" description="Basic residues" evidence="12">
    <location>
        <begin position="2692"/>
        <end position="2709"/>
    </location>
</feature>
<feature type="compositionally biased region" description="Basic and acidic residues" evidence="12">
    <location>
        <begin position="2419"/>
        <end position="2430"/>
    </location>
</feature>
<evidence type="ECO:0000256" key="12">
    <source>
        <dbReference type="SAM" id="MobiDB-lite"/>
    </source>
</evidence>
<dbReference type="WBParaSite" id="maker-uti_cns_0006494-snap-gene-0.2-mRNA-1">
    <property type="protein sequence ID" value="maker-uti_cns_0006494-snap-gene-0.2-mRNA-1"/>
    <property type="gene ID" value="maker-uti_cns_0006494-snap-gene-0.2"/>
</dbReference>
<keyword evidence="6" id="KW-0915">Sodium</keyword>
<keyword evidence="4 11" id="KW-0812">Transmembrane</keyword>
<keyword evidence="9 11" id="KW-0739">Sodium transport</keyword>
<feature type="region of interest" description="Disordered" evidence="12">
    <location>
        <begin position="511"/>
        <end position="561"/>
    </location>
</feature>
<keyword evidence="10 11" id="KW-0407">Ion channel</keyword>
<feature type="region of interest" description="Disordered" evidence="12">
    <location>
        <begin position="2689"/>
        <end position="2715"/>
    </location>
</feature>
<accession>A0A1I8HKC4</accession>
<reference evidence="14" key="1">
    <citation type="submission" date="2016-11" db="UniProtKB">
        <authorList>
            <consortium name="WormBaseParasite"/>
        </authorList>
    </citation>
    <scope>IDENTIFICATION</scope>
</reference>
<evidence type="ECO:0000256" key="10">
    <source>
        <dbReference type="ARBA" id="ARBA00023303"/>
    </source>
</evidence>
<keyword evidence="3 11" id="KW-0894">Sodium channel</keyword>
<feature type="compositionally biased region" description="Low complexity" evidence="12">
    <location>
        <begin position="2499"/>
        <end position="2514"/>
    </location>
</feature>
<feature type="compositionally biased region" description="Acidic residues" evidence="12">
    <location>
        <begin position="2590"/>
        <end position="2603"/>
    </location>
</feature>
<dbReference type="GO" id="GO:0005886">
    <property type="term" value="C:plasma membrane"/>
    <property type="evidence" value="ECO:0007669"/>
    <property type="project" value="TreeGrafter"/>
</dbReference>
<feature type="region of interest" description="Disordered" evidence="12">
    <location>
        <begin position="1918"/>
        <end position="1938"/>
    </location>
</feature>
<protein>
    <submittedName>
        <fullName evidence="14">ATP-dependent DNA helicase</fullName>
    </submittedName>
</protein>
<feature type="region of interest" description="Disordered" evidence="12">
    <location>
        <begin position="2556"/>
        <end position="2640"/>
    </location>
</feature>
<evidence type="ECO:0000256" key="3">
    <source>
        <dbReference type="ARBA" id="ARBA00022461"/>
    </source>
</evidence>
<feature type="region of interest" description="Disordered" evidence="12">
    <location>
        <begin position="2381"/>
        <end position="2461"/>
    </location>
</feature>
<evidence type="ECO:0000256" key="8">
    <source>
        <dbReference type="ARBA" id="ARBA00023136"/>
    </source>
</evidence>
<dbReference type="Proteomes" id="UP000095280">
    <property type="component" value="Unplaced"/>
</dbReference>
<dbReference type="InterPro" id="IPR001873">
    <property type="entry name" value="ENaC"/>
</dbReference>
<keyword evidence="5" id="KW-1133">Transmembrane helix</keyword>
<dbReference type="GO" id="GO:0015280">
    <property type="term" value="F:ligand-gated sodium channel activity"/>
    <property type="evidence" value="ECO:0007669"/>
    <property type="project" value="TreeGrafter"/>
</dbReference>
<dbReference type="PANTHER" id="PTHR11690">
    <property type="entry name" value="AMILORIDE-SENSITIVE SODIUM CHANNEL-RELATED"/>
    <property type="match status" value="1"/>
</dbReference>
<evidence type="ECO:0000313" key="13">
    <source>
        <dbReference type="Proteomes" id="UP000095280"/>
    </source>
</evidence>
<keyword evidence="2 11" id="KW-0813">Transport</keyword>
<evidence type="ECO:0000256" key="5">
    <source>
        <dbReference type="ARBA" id="ARBA00022989"/>
    </source>
</evidence>
<keyword evidence="7 11" id="KW-0406">Ion transport</keyword>
<evidence type="ECO:0000313" key="14">
    <source>
        <dbReference type="WBParaSite" id="maker-uti_cns_0006494-snap-gene-0.2-mRNA-1"/>
    </source>
</evidence>
<evidence type="ECO:0000256" key="2">
    <source>
        <dbReference type="ARBA" id="ARBA00022448"/>
    </source>
</evidence>
<evidence type="ECO:0000256" key="11">
    <source>
        <dbReference type="RuleBase" id="RU000679"/>
    </source>
</evidence>
<evidence type="ECO:0000256" key="4">
    <source>
        <dbReference type="ARBA" id="ARBA00022692"/>
    </source>
</evidence>
<dbReference type="Pfam" id="PF00858">
    <property type="entry name" value="ASC"/>
    <property type="match status" value="1"/>
</dbReference>
<evidence type="ECO:0000256" key="1">
    <source>
        <dbReference type="ARBA" id="ARBA00004141"/>
    </source>
</evidence>
<comment type="similarity">
    <text evidence="11">Belongs to the amiloride-sensitive sodium channel (TC 1.A.6) family.</text>
</comment>
<feature type="compositionally biased region" description="Polar residues" evidence="12">
    <location>
        <begin position="2431"/>
        <end position="2441"/>
    </location>
</feature>
<feature type="compositionally biased region" description="Basic and acidic residues" evidence="12">
    <location>
        <begin position="1927"/>
        <end position="1938"/>
    </location>
</feature>
<proteinExistence type="inferred from homology"/>
<evidence type="ECO:0000256" key="7">
    <source>
        <dbReference type="ARBA" id="ARBA00023065"/>
    </source>
</evidence>
<feature type="region of interest" description="Disordered" evidence="12">
    <location>
        <begin position="2479"/>
        <end position="2529"/>
    </location>
</feature>
<organism evidence="13 14">
    <name type="scientific">Macrostomum lignano</name>
    <dbReference type="NCBI Taxonomy" id="282301"/>
    <lineage>
        <taxon>Eukaryota</taxon>
        <taxon>Metazoa</taxon>
        <taxon>Spiralia</taxon>
        <taxon>Lophotrochozoa</taxon>
        <taxon>Platyhelminthes</taxon>
        <taxon>Rhabditophora</taxon>
        <taxon>Macrostomorpha</taxon>
        <taxon>Macrostomida</taxon>
        <taxon>Macrostomidae</taxon>
        <taxon>Macrostomum</taxon>
    </lineage>
</organism>
<feature type="compositionally biased region" description="Acidic residues" evidence="12">
    <location>
        <begin position="2559"/>
        <end position="2583"/>
    </location>
</feature>
<sequence length="2851" mass="312059">MELVSNKALQRKALTRFGRRHPGLLEGIFPGRRCGRRFGLLLKQLLLLLRRDGRRRAVHVIGAGRGELRHRRRHPVDRGVLGRHAVDALGNQICLQLGGQFVGLAVRVIDRGRLQPRRRWRRRSLQHWLGAEQAGWGMSGDYCEHSTYRRQISLNIRDADRKLLGLLRPHGLLIIGLDLLGQSAGQADAARPVLHLGDAVGQEEVGPVVRLVLGVQLEEWQLTVRSLVEVPQPERGGGRIDAMTSGTSFRRCGRKTAEPQLVSLKMPPQGLDRTKWVASGLLVVLSALVGLRLSNSESPALTIGLSVADENGVAPADICFPEKRPEAAEHGGPKGGVCRVSWVHLIDQAGLGDVGELRQLEAPADGRQVSTEATGCHAALSQASHILDQATVEAEKEILRPASRSKARGRIRQDLEGAWNASDSVCRSRLTSLHGELSLFSAPTAAELSLYTTMSAPAKRPGAAKDAEDRRDGLLNVDVGRSKTATSVVLPVDVEPVGFIGLPNNAGTTRVAGVSLDDDPSSVARPDGRAANGLKASPPPVQQLSERADGSSAFPGHAAHPGQLAADPLKVALADGTASMQAAPKCVFECTELGRWDAQHPRLCVNQDAQENRAPRRPARLLFVDGETEARRQAPQALVSLDTGLVGAPGHREVVEVANAATTGVELEADGRSLDHRNLPVHARTGMLWNLLRGDEVPCHQRETRSRPVLHARLLLSSKCVVEPHDPGGVVTCLDQLTDLHIVLQVLPNAFQVELSPRDQGVEDARVADYPLTDSCSDSGSSLVSNPGPLSILGIFMSLLQSEGSLRSCWSTSPGLNRPSSCWRIAAVSDSRLAIFRRSSTRSSASPASSRCCCCCRRPSLSVSAEFDAACSRRLAASLWFIAVESLLTSQIRLSLRESKVRRFLVPTASGVEVLLAARASVQGQAQVVHSGWTAMLCRFQKPLERELVILPDQLYTKGQITKLRFEGQASSLRTRDTVDSQQCFGGLRNSCFKITLSSPLTHLGRSLHGDLARHSGESHEPAYSAGLHEDAGEAVRAAVAGSGAFDMIGLFAISLRCIRDRAFVETEICSRHLRCRASSFPQFAHRQLLDLAEEAELESSGSCKMIFINFFGGKTLQVLQCQESAWKALISSSFKQLCRLECVLRLDENFLLHFNGRNKSNFSSAKTSSEMALKDGTDEKKPASKSIIDVICASAAETSTHGLSRLVGNRPVYVKLTWLVLFLAMATIFSLQARGFILKLLQLPETTTIQEDSIGMVFPDLYICPQPIISGSYGNFIDNATALLVNSYIDGIARTFNFTPKNDGDAETFIRILLSTMPYKLLSDTFGHQAQQTLYNDIFSDEVEQEVSINKTGSLIRFHSPALLNCIFINLTKERRNFMKDSWNFFTLYLFYDSAINGTYPTNELLKSVPYANISGGVKFPIWDIQSGMAYRSGASMRLSLVAPGHYPTDNAAHIYLEPGRDYQVLTDMSLEIMKDGIPCTEKPPKVSVIDPYSMQADLYEYNDDFCWIEFKERLRFRNASCIDNAAPWLAEFSNLSRCFDASEYLGRGASSEKRAAFLQTSRAMRGGNFPYDLNHVQSVCNRRRPCSKLIYNARAYSSKWPTFNGIQDTVLHRIFLRIAQEKMLAMRDLPFPAYTILAAMFTAIESNVTAAGKAMLESYASRVITKVTIRTGKIMGPTVIMSRSYSFLEFVSDVGGILGLFLGCSLLTLFELLELLYNLIDIGLRGSCAARTADQRQETWSTTTSVGSLAADSIGQDCSSSADSKWQFVKQMPSSSEKSAVFCFLLVRTATGIVPGVLNILEELWIYPSQLLEPVGLRQSVGASQEALSLSGVNHGQTAAGFGLAQSAEVFAGAACLQELLQKLTQQAPLRLWWQQRRSSIAPRNAELNRLVFAAVATALAANALTHGHNDPRYSLAQRSSLEPHLTDRGSSSDEQRRIDFSSREVLRRSFSQSAMAVTCCRWRLPCCSWYACSSRLFTDCGLPGATHSVTPSHNQRRVRVFGLVWRTRLVDDLLDQVEILLEISPVAHQLRVLADLAEPLGRHGLHGAAHQRVVIQHGQEVLPLQRVQVAVGLGSDAGHAAGVVHLRPDGALLDDEVARLENFVFKPGDDLGDEVLVSVETLRRIEALDEGGGVAHEQRCASSSIKQTRFTTRMNTDATFSSCKWGSILCRASCPRQVRTDLNNNNNMNSQVLTRMHELADIVPLVEHQEDVVHGDGGDQVQEEPRLEVVLGDHLGIQDDFLGKVVITGNSLRSIQLLGVIDQLEPVRYPLACAEVDSNVAEEDGVRDAVEDDPVGAQVVIEEGDGHGQDHQRVLVAEQFHCQLVVRRLEEGEELLLQVAGCALLLLLVGPHVHRAGVRALPGRAAFSIGLQRSNQRLAGSASQRVMLPLPRPKPLEEVAGRTAGQPPPLFGPGRRPIECRRSDKPRSSSTGKQNDSLRFNRGERLPPSGSGGRSCGLPAPWRNAFGATHMQRWSSAVSGGFQSRGGGPPKKQLKSAAPAASIPMIPSDPAADLRPSPEHSDEGQLSSLQLLRPASGWCCSIFYLPPHFEFGSPDIEGEDVEGEDVEGEDVEGEDVEGEDVEGKDAEGEDVEGEDVEGEEVEGKDMEGKDVEGKEVEGEDVEGKDMELSNTAGGTSSSRHRLSLFFDIFCQLLVQPPQRGRPGPVDTPNFVTRQAVQLVAELSMGCAHSRPRKQSRSKAKQTRRSQRPAIPWNFRRRSIEPDGCREAQSGGSSGHRSWASLHQVSSHQLLQCRVDRAAQQQRLYDFGTAWMTDCSTENCMHAMCTSRERIRNAFDDFGASEQQLNLDALDRLDFGSSPTDRCCSGCGWDAELDCSASFYLNIDEAAMF</sequence>
<feature type="compositionally biased region" description="Basic and acidic residues" evidence="12">
    <location>
        <begin position="2604"/>
        <end position="2630"/>
    </location>
</feature>
<comment type="subcellular location">
    <subcellularLocation>
        <location evidence="1">Membrane</location>
        <topology evidence="1">Multi-pass membrane protein</topology>
    </subcellularLocation>
</comment>
<keyword evidence="13" id="KW-1185">Reference proteome</keyword>
<evidence type="ECO:0000256" key="6">
    <source>
        <dbReference type="ARBA" id="ARBA00023053"/>
    </source>
</evidence>
<keyword evidence="8" id="KW-0472">Membrane</keyword>
<dbReference type="Gene3D" id="1.10.287.770">
    <property type="entry name" value="YojJ-like"/>
    <property type="match status" value="1"/>
</dbReference>
<name>A0A1I8HKC4_9PLAT</name>
<feature type="compositionally biased region" description="Polar residues" evidence="12">
    <location>
        <begin position="2631"/>
        <end position="2640"/>
    </location>
</feature>
<evidence type="ECO:0000256" key="9">
    <source>
        <dbReference type="ARBA" id="ARBA00023201"/>
    </source>
</evidence>